<evidence type="ECO:0000313" key="2">
    <source>
        <dbReference type="EMBL" id="CAG6454177.1"/>
    </source>
</evidence>
<sequence length="162" mass="17694">MSHLVRFYAQVALISFFKIFSRCNVDITFQLSLIILLSAVPRAPRTGRGLGPDGALPGAVHLQILARRAGRPPLPADGTATKHAREPRVHRGDHVRDVQRAGVVHRSASRAGPGRQLGVPSGGGAHPYGNRRRQRGRCDARHSGGRGLRDRILHQAHPDRRS</sequence>
<accession>A0A8D8AGB6</accession>
<reference evidence="2" key="1">
    <citation type="submission" date="2021-05" db="EMBL/GenBank/DDBJ databases">
        <authorList>
            <person name="Alioto T."/>
            <person name="Alioto T."/>
            <person name="Gomez Garrido J."/>
        </authorList>
    </citation>
    <scope>NUCLEOTIDE SEQUENCE</scope>
</reference>
<dbReference type="AlphaFoldDB" id="A0A8D8AGB6"/>
<protein>
    <submittedName>
        <fullName evidence="2">(northern house mosquito) hypothetical protein</fullName>
    </submittedName>
</protein>
<feature type="compositionally biased region" description="Basic and acidic residues" evidence="1">
    <location>
        <begin position="83"/>
        <end position="99"/>
    </location>
</feature>
<organism evidence="2">
    <name type="scientific">Culex pipiens</name>
    <name type="common">House mosquito</name>
    <dbReference type="NCBI Taxonomy" id="7175"/>
    <lineage>
        <taxon>Eukaryota</taxon>
        <taxon>Metazoa</taxon>
        <taxon>Ecdysozoa</taxon>
        <taxon>Arthropoda</taxon>
        <taxon>Hexapoda</taxon>
        <taxon>Insecta</taxon>
        <taxon>Pterygota</taxon>
        <taxon>Neoptera</taxon>
        <taxon>Endopterygota</taxon>
        <taxon>Diptera</taxon>
        <taxon>Nematocera</taxon>
        <taxon>Culicoidea</taxon>
        <taxon>Culicidae</taxon>
        <taxon>Culicinae</taxon>
        <taxon>Culicini</taxon>
        <taxon>Culex</taxon>
        <taxon>Culex</taxon>
    </lineage>
</organism>
<evidence type="ECO:0000256" key="1">
    <source>
        <dbReference type="SAM" id="MobiDB-lite"/>
    </source>
</evidence>
<dbReference type="EMBL" id="HBUE01024967">
    <property type="protein sequence ID" value="CAG6454177.1"/>
    <property type="molecule type" value="Transcribed_RNA"/>
</dbReference>
<name>A0A8D8AGB6_CULPI</name>
<dbReference type="EMBL" id="HBUE01024968">
    <property type="protein sequence ID" value="CAG6454179.1"/>
    <property type="molecule type" value="Transcribed_RNA"/>
</dbReference>
<proteinExistence type="predicted"/>
<feature type="region of interest" description="Disordered" evidence="1">
    <location>
        <begin position="70"/>
        <end position="162"/>
    </location>
</feature>
<feature type="compositionally biased region" description="Basic and acidic residues" evidence="1">
    <location>
        <begin position="136"/>
        <end position="162"/>
    </location>
</feature>